<accession>A0AAD4ESW5</accession>
<gene>
    <name evidence="1" type="ORF">NEMBOFW57_009092</name>
</gene>
<dbReference type="AlphaFoldDB" id="A0AAD4ESW5"/>
<evidence type="ECO:0000313" key="2">
    <source>
        <dbReference type="Proteomes" id="UP001197093"/>
    </source>
</evidence>
<dbReference type="EMBL" id="JAHCVI010000004">
    <property type="protein sequence ID" value="KAG7286776.1"/>
    <property type="molecule type" value="Genomic_DNA"/>
</dbReference>
<dbReference type="PANTHER" id="PTHR31252">
    <property type="entry name" value="DUF4419 DOMAIN-CONTAINING PROTEIN"/>
    <property type="match status" value="1"/>
</dbReference>
<evidence type="ECO:0000313" key="1">
    <source>
        <dbReference type="EMBL" id="KAG7286776.1"/>
    </source>
</evidence>
<reference evidence="1" key="1">
    <citation type="submission" date="2023-02" db="EMBL/GenBank/DDBJ databases">
        <authorList>
            <person name="Palmer J.M."/>
        </authorList>
    </citation>
    <scope>NUCLEOTIDE SEQUENCE</scope>
    <source>
        <strain evidence="1">FW57</strain>
    </source>
</reference>
<dbReference type="Proteomes" id="UP001197093">
    <property type="component" value="Unassembled WGS sequence"/>
</dbReference>
<proteinExistence type="predicted"/>
<sequence length="192" mass="21416">MPAVVKPDPLTSASGRNYDRVAASPLDMLRRVSTAHYGSVLQHQMTIRRSHFSFPDDSLGSVVPNKNGFIHTVIRAWQQDLHLTIRPDDVWLAILTQFSFFVNGNAEALRPVFVAHKDRPELVVDARPATIDTVDVDVFAQKLVSMVKQRLKDPNIATTLLPSFTTTTPHDQTVAAIAFLGAMKEYFRYGAD</sequence>
<organism evidence="1 2">
    <name type="scientific">Staphylotrichum longicolle</name>
    <dbReference type="NCBI Taxonomy" id="669026"/>
    <lineage>
        <taxon>Eukaryota</taxon>
        <taxon>Fungi</taxon>
        <taxon>Dikarya</taxon>
        <taxon>Ascomycota</taxon>
        <taxon>Pezizomycotina</taxon>
        <taxon>Sordariomycetes</taxon>
        <taxon>Sordariomycetidae</taxon>
        <taxon>Sordariales</taxon>
        <taxon>Chaetomiaceae</taxon>
        <taxon>Staphylotrichum</taxon>
    </lineage>
</organism>
<protein>
    <submittedName>
        <fullName evidence="1">Uncharacterized protein</fullName>
    </submittedName>
</protein>
<name>A0AAD4ESW5_9PEZI</name>
<comment type="caution">
    <text evidence="1">The sequence shown here is derived from an EMBL/GenBank/DDBJ whole genome shotgun (WGS) entry which is preliminary data.</text>
</comment>
<keyword evidence="2" id="KW-1185">Reference proteome</keyword>
<dbReference type="PANTHER" id="PTHR31252:SF11">
    <property type="entry name" value="DUF4419 DOMAIN-CONTAINING PROTEIN"/>
    <property type="match status" value="1"/>
</dbReference>
<dbReference type="Pfam" id="PF14388">
    <property type="entry name" value="DUF4419"/>
    <property type="match status" value="1"/>
</dbReference>
<dbReference type="InterPro" id="IPR025533">
    <property type="entry name" value="DUF4419"/>
</dbReference>